<dbReference type="Pfam" id="PF00485">
    <property type="entry name" value="PRK"/>
    <property type="match status" value="1"/>
</dbReference>
<keyword evidence="3" id="KW-1185">Reference proteome</keyword>
<evidence type="ECO:0000313" key="3">
    <source>
        <dbReference type="Proteomes" id="UP000191522"/>
    </source>
</evidence>
<dbReference type="STRING" id="69771.A0A1V6NZZ4"/>
<sequence>MTDPPSKALIVGISGPSSSGKTTLARLLQRVFNEVTLNAHHLTTFIIHEDDFYYPDDQIPYTTTPSGTIQDWDTVSAIDTDFLSQSLAYVRTNGHLPPRLKSKEDQSEQGRLSVPDSVVLELRDVVAKRLASSLKTIAFMEGFLLYAPPGKDHVLKKVQEFIDLPLFLPASYEDVKRRREARSGYVTIGQAESKKEVDLEAEDEKAPQNFWVDPPGYVDDVVWPRYVEDHAWLLIPEEGEGDLVKRVGSGLKVRRDVGVKVAPGEGVDMETVLRWAVEEVLGAYNRLG</sequence>
<evidence type="ECO:0000313" key="2">
    <source>
        <dbReference type="EMBL" id="OQD70291.1"/>
    </source>
</evidence>
<dbReference type="Gene3D" id="3.40.50.300">
    <property type="entry name" value="P-loop containing nucleotide triphosphate hydrolases"/>
    <property type="match status" value="1"/>
</dbReference>
<dbReference type="InterPro" id="IPR006083">
    <property type="entry name" value="PRK/URK"/>
</dbReference>
<name>A0A1V6NZZ4_PENDC</name>
<dbReference type="OMA" id="RPVHDQI"/>
<dbReference type="GO" id="GO:0005524">
    <property type="term" value="F:ATP binding"/>
    <property type="evidence" value="ECO:0007669"/>
    <property type="project" value="InterPro"/>
</dbReference>
<reference evidence="3" key="1">
    <citation type="journal article" date="2017" name="Nat. Microbiol.">
        <title>Global analysis of biosynthetic gene clusters reveals vast potential of secondary metabolite production in Penicillium species.</title>
        <authorList>
            <person name="Nielsen J.C."/>
            <person name="Grijseels S."/>
            <person name="Prigent S."/>
            <person name="Ji B."/>
            <person name="Dainat J."/>
            <person name="Nielsen K.F."/>
            <person name="Frisvad J.C."/>
            <person name="Workman M."/>
            <person name="Nielsen J."/>
        </authorList>
    </citation>
    <scope>NUCLEOTIDE SEQUENCE [LARGE SCALE GENOMIC DNA]</scope>
    <source>
        <strain evidence="3">IBT 11843</strain>
    </source>
</reference>
<dbReference type="SUPFAM" id="SSF52540">
    <property type="entry name" value="P-loop containing nucleoside triphosphate hydrolases"/>
    <property type="match status" value="1"/>
</dbReference>
<dbReference type="EMBL" id="MDYL01000025">
    <property type="protein sequence ID" value="OQD70291.1"/>
    <property type="molecule type" value="Genomic_DNA"/>
</dbReference>
<comment type="caution">
    <text evidence="2">The sequence shown here is derived from an EMBL/GenBank/DDBJ whole genome shotgun (WGS) entry which is preliminary data.</text>
</comment>
<accession>A0A1V6NZZ4</accession>
<evidence type="ECO:0000259" key="1">
    <source>
        <dbReference type="Pfam" id="PF00485"/>
    </source>
</evidence>
<dbReference type="GO" id="GO:0016301">
    <property type="term" value="F:kinase activity"/>
    <property type="evidence" value="ECO:0007669"/>
    <property type="project" value="InterPro"/>
</dbReference>
<dbReference type="PANTHER" id="PTHR10285">
    <property type="entry name" value="URIDINE KINASE"/>
    <property type="match status" value="1"/>
</dbReference>
<dbReference type="AlphaFoldDB" id="A0A1V6NZZ4"/>
<dbReference type="CDD" id="cd02024">
    <property type="entry name" value="NRK1"/>
    <property type="match status" value="1"/>
</dbReference>
<gene>
    <name evidence="2" type="ORF">PENDEC_c025G00388</name>
</gene>
<feature type="domain" description="Phosphoribulokinase/uridine kinase" evidence="1">
    <location>
        <begin position="10"/>
        <end position="87"/>
    </location>
</feature>
<dbReference type="Proteomes" id="UP000191522">
    <property type="component" value="Unassembled WGS sequence"/>
</dbReference>
<organism evidence="2 3">
    <name type="scientific">Penicillium decumbens</name>
    <dbReference type="NCBI Taxonomy" id="69771"/>
    <lineage>
        <taxon>Eukaryota</taxon>
        <taxon>Fungi</taxon>
        <taxon>Dikarya</taxon>
        <taxon>Ascomycota</taxon>
        <taxon>Pezizomycotina</taxon>
        <taxon>Eurotiomycetes</taxon>
        <taxon>Eurotiomycetidae</taxon>
        <taxon>Eurotiales</taxon>
        <taxon>Aspergillaceae</taxon>
        <taxon>Penicillium</taxon>
    </lineage>
</organism>
<dbReference type="InterPro" id="IPR027417">
    <property type="entry name" value="P-loop_NTPase"/>
</dbReference>
<proteinExistence type="predicted"/>
<protein>
    <recommendedName>
        <fullName evidence="1">Phosphoribulokinase/uridine kinase domain-containing protein</fullName>
    </recommendedName>
</protein>
<dbReference type="OrthoDB" id="10041966at2759"/>